<dbReference type="InterPro" id="IPR051710">
    <property type="entry name" value="Phosphatase_SH3-domain"/>
</dbReference>
<dbReference type="SUPFAM" id="SSF53254">
    <property type="entry name" value="Phosphoglycerate mutase-like"/>
    <property type="match status" value="1"/>
</dbReference>
<dbReference type="CDD" id="cd07067">
    <property type="entry name" value="HP_PGM_like"/>
    <property type="match status" value="1"/>
</dbReference>
<gene>
    <name evidence="1" type="ORF">E6O75_ATG03957</name>
</gene>
<name>A0A4Z1PTD0_9PEZI</name>
<protein>
    <submittedName>
        <fullName evidence="1">Phosphoglycerate mutase-like protein</fullName>
    </submittedName>
</protein>
<evidence type="ECO:0000313" key="2">
    <source>
        <dbReference type="Proteomes" id="UP000298493"/>
    </source>
</evidence>
<dbReference type="EMBL" id="SNSC02000003">
    <property type="protein sequence ID" value="TID26094.1"/>
    <property type="molecule type" value="Genomic_DNA"/>
</dbReference>
<accession>A0A4Z1PTD0</accession>
<dbReference type="PANTHER" id="PTHR16469">
    <property type="entry name" value="UBIQUITIN-ASSOCIATED AND SH3 DOMAIN-CONTAINING BA-RELATED"/>
    <property type="match status" value="1"/>
</dbReference>
<organism evidence="1 2">
    <name type="scientific">Venturia nashicola</name>
    <dbReference type="NCBI Taxonomy" id="86259"/>
    <lineage>
        <taxon>Eukaryota</taxon>
        <taxon>Fungi</taxon>
        <taxon>Dikarya</taxon>
        <taxon>Ascomycota</taxon>
        <taxon>Pezizomycotina</taxon>
        <taxon>Dothideomycetes</taxon>
        <taxon>Pleosporomycetidae</taxon>
        <taxon>Venturiales</taxon>
        <taxon>Venturiaceae</taxon>
        <taxon>Venturia</taxon>
    </lineage>
</organism>
<dbReference type="Gene3D" id="3.40.50.1240">
    <property type="entry name" value="Phosphoglycerate mutase-like"/>
    <property type="match status" value="1"/>
</dbReference>
<evidence type="ECO:0000313" key="1">
    <source>
        <dbReference type="EMBL" id="TID26094.1"/>
    </source>
</evidence>
<comment type="caution">
    <text evidence="1">The sequence shown here is derived from an EMBL/GenBank/DDBJ whole genome shotgun (WGS) entry which is preliminary data.</text>
</comment>
<dbReference type="PANTHER" id="PTHR16469:SF51">
    <property type="entry name" value="TRANSCRIPTION FACTOR TAU 55 KDA SUBUNIT"/>
    <property type="match status" value="1"/>
</dbReference>
<dbReference type="InterPro" id="IPR029033">
    <property type="entry name" value="His_PPase_superfam"/>
</dbReference>
<keyword evidence="2" id="KW-1185">Reference proteome</keyword>
<dbReference type="AlphaFoldDB" id="A0A4Z1PTD0"/>
<reference evidence="1 2" key="1">
    <citation type="submission" date="2019-04" db="EMBL/GenBank/DDBJ databases">
        <title>High contiguity whole genome sequence and gene annotation resource for two Venturia nashicola isolates.</title>
        <authorList>
            <person name="Prokchorchik M."/>
            <person name="Won K."/>
            <person name="Lee Y."/>
            <person name="Choi E.D."/>
            <person name="Segonzac C."/>
            <person name="Sohn K.H."/>
        </authorList>
    </citation>
    <scope>NUCLEOTIDE SEQUENCE [LARGE SCALE GENOMIC DNA]</scope>
    <source>
        <strain evidence="1 2">PRI2</strain>
    </source>
</reference>
<dbReference type="InterPro" id="IPR013078">
    <property type="entry name" value="His_Pase_superF_clade-1"/>
</dbReference>
<dbReference type="SMART" id="SM00855">
    <property type="entry name" value="PGAM"/>
    <property type="match status" value="1"/>
</dbReference>
<proteinExistence type="predicted"/>
<dbReference type="STRING" id="86259.A0A4Z1PTD0"/>
<dbReference type="Pfam" id="PF00300">
    <property type="entry name" value="His_Phos_1"/>
    <property type="match status" value="1"/>
</dbReference>
<sequence>MVLETIYIVRHGFRMTWSVDPYTIQYFSGIPTPTGIPTDPALTSYGESQAEQLGDHVLNLDPPVDQVFSSPYYRCLQTIRPAVEKLQNQKGYKSGIVVDSGFEEWFGATGDHRTHPRPATVQVLREHFQHLDLHTLSDGPSIVPAHTGETVEALHNRVAYALHRTIERADKAGWKSIIVCSHAAAIIAIGRTLTGEMPEDYTKDDFHCYTAGMSQYRRRNLTFSADENIAPWTETKPEHIPDIKWRGQGVKGGWECIQNSQASYLRGGAERGWKFSGDESFLKDPNGFNDGINEMEAAEKLKASML</sequence>
<dbReference type="Proteomes" id="UP000298493">
    <property type="component" value="Unassembled WGS sequence"/>
</dbReference>
<dbReference type="OrthoDB" id="414418at2759"/>